<dbReference type="GO" id="GO:0003677">
    <property type="term" value="F:DNA binding"/>
    <property type="evidence" value="ECO:0007669"/>
    <property type="project" value="UniProtKB-KW"/>
</dbReference>
<name>A0A429ZT72_9ENTE</name>
<dbReference type="GO" id="GO:0003700">
    <property type="term" value="F:DNA-binding transcription factor activity"/>
    <property type="evidence" value="ECO:0007669"/>
    <property type="project" value="InterPro"/>
</dbReference>
<dbReference type="CDD" id="cd07377">
    <property type="entry name" value="WHTH_GntR"/>
    <property type="match status" value="1"/>
</dbReference>
<dbReference type="PRINTS" id="PR00035">
    <property type="entry name" value="HTHGNTR"/>
</dbReference>
<evidence type="ECO:0000256" key="2">
    <source>
        <dbReference type="ARBA" id="ARBA00023125"/>
    </source>
</evidence>
<dbReference type="RefSeq" id="WP_126778798.1">
    <property type="nucleotide sequence ID" value="NZ_NGJU01000005.1"/>
</dbReference>
<evidence type="ECO:0000313" key="6">
    <source>
        <dbReference type="Proteomes" id="UP000287239"/>
    </source>
</evidence>
<proteinExistence type="predicted"/>
<dbReference type="InterPro" id="IPR011663">
    <property type="entry name" value="UTRA"/>
</dbReference>
<dbReference type="Proteomes" id="UP000287239">
    <property type="component" value="Unassembled WGS sequence"/>
</dbReference>
<reference evidence="5 6" key="1">
    <citation type="submission" date="2017-05" db="EMBL/GenBank/DDBJ databases">
        <title>Vagococcus spp. assemblies.</title>
        <authorList>
            <person name="Gulvik C.A."/>
        </authorList>
    </citation>
    <scope>NUCLEOTIDE SEQUENCE [LARGE SCALE GENOMIC DNA]</scope>
    <source>
        <strain evidence="5 6">NCFB 2777</strain>
    </source>
</reference>
<dbReference type="InterPro" id="IPR000524">
    <property type="entry name" value="Tscrpt_reg_HTH_GntR"/>
</dbReference>
<keyword evidence="2" id="KW-0238">DNA-binding</keyword>
<evidence type="ECO:0000313" key="5">
    <source>
        <dbReference type="EMBL" id="RST96839.1"/>
    </source>
</evidence>
<dbReference type="Gene3D" id="3.40.1410.10">
    <property type="entry name" value="Chorismate lyase-like"/>
    <property type="match status" value="1"/>
</dbReference>
<evidence type="ECO:0000259" key="4">
    <source>
        <dbReference type="PROSITE" id="PS50949"/>
    </source>
</evidence>
<dbReference type="PANTHER" id="PTHR44846:SF1">
    <property type="entry name" value="MANNOSYL-D-GLYCERATE TRANSPORT_METABOLISM SYSTEM REPRESSOR MNGR-RELATED"/>
    <property type="match status" value="1"/>
</dbReference>
<dbReference type="InterPro" id="IPR050679">
    <property type="entry name" value="Bact_HTH_transcr_reg"/>
</dbReference>
<sequence>MKRKSVLYMEISESIKNDIQNNVYLVGEMLPTETEFEEMFKVSKITIRKAIEVLSLQGYVEKKSGKGTTVLSNRLFNKLSKGDSFSTVLEKKGFKIAKRLVEIDKLAIDQEHKYYEYFGETVTKITRMYDIDEQPYIIFNHYLPGSVYQQTKERLATTSMYRILADENFLVDHFQDQFSVTVLGAAEKNVLKTTESHGMKRVRRGFNRDNQVIEVSVSVYNTNLYPYEIEFEI</sequence>
<organism evidence="5 6">
    <name type="scientific">Vagococcus salmoninarum</name>
    <dbReference type="NCBI Taxonomy" id="2739"/>
    <lineage>
        <taxon>Bacteria</taxon>
        <taxon>Bacillati</taxon>
        <taxon>Bacillota</taxon>
        <taxon>Bacilli</taxon>
        <taxon>Lactobacillales</taxon>
        <taxon>Enterococcaceae</taxon>
        <taxon>Vagococcus</taxon>
    </lineage>
</organism>
<feature type="domain" description="HTH gntR-type" evidence="4">
    <location>
        <begin position="5"/>
        <end position="73"/>
    </location>
</feature>
<dbReference type="SMART" id="SM00345">
    <property type="entry name" value="HTH_GNTR"/>
    <property type="match status" value="1"/>
</dbReference>
<dbReference type="SUPFAM" id="SSF46785">
    <property type="entry name" value="Winged helix' DNA-binding domain"/>
    <property type="match status" value="1"/>
</dbReference>
<dbReference type="GeneID" id="98567621"/>
<dbReference type="Gene3D" id="1.10.10.10">
    <property type="entry name" value="Winged helix-like DNA-binding domain superfamily/Winged helix DNA-binding domain"/>
    <property type="match status" value="1"/>
</dbReference>
<dbReference type="InterPro" id="IPR028978">
    <property type="entry name" value="Chorismate_lyase_/UTRA_dom_sf"/>
</dbReference>
<accession>A0A429ZT72</accession>
<dbReference type="PANTHER" id="PTHR44846">
    <property type="entry name" value="MANNOSYL-D-GLYCERATE TRANSPORT/METABOLISM SYSTEM REPRESSOR MNGR-RELATED"/>
    <property type="match status" value="1"/>
</dbReference>
<dbReference type="EMBL" id="NGJU01000005">
    <property type="protein sequence ID" value="RST96839.1"/>
    <property type="molecule type" value="Genomic_DNA"/>
</dbReference>
<evidence type="ECO:0000256" key="3">
    <source>
        <dbReference type="ARBA" id="ARBA00023163"/>
    </source>
</evidence>
<dbReference type="Pfam" id="PF07702">
    <property type="entry name" value="UTRA"/>
    <property type="match status" value="1"/>
</dbReference>
<dbReference type="SUPFAM" id="SSF64288">
    <property type="entry name" value="Chorismate lyase-like"/>
    <property type="match status" value="1"/>
</dbReference>
<dbReference type="Pfam" id="PF00392">
    <property type="entry name" value="GntR"/>
    <property type="match status" value="1"/>
</dbReference>
<dbReference type="SMART" id="SM00866">
    <property type="entry name" value="UTRA"/>
    <property type="match status" value="1"/>
</dbReference>
<protein>
    <recommendedName>
        <fullName evidence="4">HTH gntR-type domain-containing protein</fullName>
    </recommendedName>
</protein>
<keyword evidence="6" id="KW-1185">Reference proteome</keyword>
<evidence type="ECO:0000256" key="1">
    <source>
        <dbReference type="ARBA" id="ARBA00023015"/>
    </source>
</evidence>
<gene>
    <name evidence="5" type="ORF">CBF35_04505</name>
</gene>
<dbReference type="GO" id="GO:0045892">
    <property type="term" value="P:negative regulation of DNA-templated transcription"/>
    <property type="evidence" value="ECO:0007669"/>
    <property type="project" value="TreeGrafter"/>
</dbReference>
<dbReference type="OrthoDB" id="457376at2"/>
<dbReference type="InterPro" id="IPR036390">
    <property type="entry name" value="WH_DNA-bd_sf"/>
</dbReference>
<dbReference type="AlphaFoldDB" id="A0A429ZT72"/>
<keyword evidence="1" id="KW-0805">Transcription regulation</keyword>
<comment type="caution">
    <text evidence="5">The sequence shown here is derived from an EMBL/GenBank/DDBJ whole genome shotgun (WGS) entry which is preliminary data.</text>
</comment>
<dbReference type="InterPro" id="IPR036388">
    <property type="entry name" value="WH-like_DNA-bd_sf"/>
</dbReference>
<dbReference type="PROSITE" id="PS50949">
    <property type="entry name" value="HTH_GNTR"/>
    <property type="match status" value="1"/>
</dbReference>
<keyword evidence="3" id="KW-0804">Transcription</keyword>